<feature type="transmembrane region" description="Helical" evidence="1">
    <location>
        <begin position="28"/>
        <end position="52"/>
    </location>
</feature>
<dbReference type="CDD" id="cd08168">
    <property type="entry name" value="Cytochrom_C3"/>
    <property type="match status" value="1"/>
</dbReference>
<dbReference type="PANTHER" id="PTHR39425:SF1">
    <property type="entry name" value="CYTOCHROME C7-LIKE DOMAIN-CONTAINING PROTEIN"/>
    <property type="match status" value="1"/>
</dbReference>
<sequence length="236" mass="25828">MRLTNAARGSRSETASGMAQIFRPGADTLARVVLAGIAVVPVLAVGLATTLWRSPYATAQDVTREQPVPFSHEHHVGGLGIDCRYCHTSVEKAAFAGIPPTETCMSCHSQIWTNAPMLAPVRTSLAEGRPLVWRRVHALPDYVYFNHSVHVAKGVGCSTCHGAIQTMKLVRQVALLTMGWCLDCHRDPAPNLRPREAIFDMTWTPPEDQAEQGVRLAAAYHVKSPVRLSECSICHR</sequence>
<reference evidence="2" key="2">
    <citation type="submission" date="2021-08" db="EMBL/GenBank/DDBJ databases">
        <authorList>
            <person name="Tani A."/>
            <person name="Ola A."/>
            <person name="Ogura Y."/>
            <person name="Katsura K."/>
            <person name="Hayashi T."/>
        </authorList>
    </citation>
    <scope>NUCLEOTIDE SEQUENCE</scope>
    <source>
        <strain evidence="2">JCM 32048</strain>
    </source>
</reference>
<dbReference type="Proteomes" id="UP001055286">
    <property type="component" value="Unassembled WGS sequence"/>
</dbReference>
<accession>A0AA37M965</accession>
<gene>
    <name evidence="2" type="ORF">MPEAHAMD_7080</name>
</gene>
<evidence type="ECO:0008006" key="4">
    <source>
        <dbReference type="Google" id="ProtNLM"/>
    </source>
</evidence>
<organism evidence="2 3">
    <name type="scientific">Methylobacterium frigidaeris</name>
    <dbReference type="NCBI Taxonomy" id="2038277"/>
    <lineage>
        <taxon>Bacteria</taxon>
        <taxon>Pseudomonadati</taxon>
        <taxon>Pseudomonadota</taxon>
        <taxon>Alphaproteobacteria</taxon>
        <taxon>Hyphomicrobiales</taxon>
        <taxon>Methylobacteriaceae</taxon>
        <taxon>Methylobacterium</taxon>
    </lineage>
</organism>
<keyword evidence="1" id="KW-0812">Transmembrane</keyword>
<evidence type="ECO:0000256" key="1">
    <source>
        <dbReference type="SAM" id="Phobius"/>
    </source>
</evidence>
<dbReference type="EMBL" id="BPQJ01000087">
    <property type="protein sequence ID" value="GJD66881.1"/>
    <property type="molecule type" value="Genomic_DNA"/>
</dbReference>
<evidence type="ECO:0000313" key="3">
    <source>
        <dbReference type="Proteomes" id="UP001055286"/>
    </source>
</evidence>
<dbReference type="SUPFAM" id="SSF48695">
    <property type="entry name" value="Multiheme cytochromes"/>
    <property type="match status" value="1"/>
</dbReference>
<keyword evidence="1" id="KW-1133">Transmembrane helix</keyword>
<dbReference type="Gene3D" id="3.90.10.10">
    <property type="entry name" value="Cytochrome C3"/>
    <property type="match status" value="2"/>
</dbReference>
<evidence type="ECO:0000313" key="2">
    <source>
        <dbReference type="EMBL" id="GJD66881.1"/>
    </source>
</evidence>
<protein>
    <recommendedName>
        <fullName evidence="4">Cytochrome C</fullName>
    </recommendedName>
</protein>
<dbReference type="AlphaFoldDB" id="A0AA37M965"/>
<keyword evidence="3" id="KW-1185">Reference proteome</keyword>
<proteinExistence type="predicted"/>
<dbReference type="InterPro" id="IPR036280">
    <property type="entry name" value="Multihaem_cyt_sf"/>
</dbReference>
<name>A0AA37M965_9HYPH</name>
<reference evidence="2" key="1">
    <citation type="journal article" date="2016" name="Front. Microbiol.">
        <title>Genome Sequence of the Piezophilic, Mesophilic Sulfate-Reducing Bacterium Desulfovibrio indicus J2T.</title>
        <authorList>
            <person name="Cao J."/>
            <person name="Maignien L."/>
            <person name="Shao Z."/>
            <person name="Alain K."/>
            <person name="Jebbar M."/>
        </authorList>
    </citation>
    <scope>NUCLEOTIDE SEQUENCE</scope>
    <source>
        <strain evidence="2">JCM 32048</strain>
    </source>
</reference>
<keyword evidence="1" id="KW-0472">Membrane</keyword>
<comment type="caution">
    <text evidence="2">The sequence shown here is derived from an EMBL/GenBank/DDBJ whole genome shotgun (WGS) entry which is preliminary data.</text>
</comment>
<dbReference type="PANTHER" id="PTHR39425">
    <property type="entry name" value="LIPOPROTEIN CYTOCHROME C"/>
    <property type="match status" value="1"/>
</dbReference>